<evidence type="ECO:0000256" key="2">
    <source>
        <dbReference type="ARBA" id="ARBA00023242"/>
    </source>
</evidence>
<keyword evidence="4" id="KW-1133">Transmembrane helix</keyword>
<proteinExistence type="predicted"/>
<keyword evidence="6" id="KW-1185">Reference proteome</keyword>
<dbReference type="Pfam" id="PF04825">
    <property type="entry name" value="Rad21_Rec8_N"/>
    <property type="match status" value="1"/>
</dbReference>
<dbReference type="Proteomes" id="UP000035642">
    <property type="component" value="Unassembled WGS sequence"/>
</dbReference>
<comment type="subcellular location">
    <subcellularLocation>
        <location evidence="1">Nucleus</location>
    </subcellularLocation>
</comment>
<organism evidence="6 7">
    <name type="scientific">Angiostrongylus cantonensis</name>
    <name type="common">Rat lungworm</name>
    <dbReference type="NCBI Taxonomy" id="6313"/>
    <lineage>
        <taxon>Eukaryota</taxon>
        <taxon>Metazoa</taxon>
        <taxon>Ecdysozoa</taxon>
        <taxon>Nematoda</taxon>
        <taxon>Chromadorea</taxon>
        <taxon>Rhabditida</taxon>
        <taxon>Rhabditina</taxon>
        <taxon>Rhabditomorpha</taxon>
        <taxon>Strongyloidea</taxon>
        <taxon>Metastrongylidae</taxon>
        <taxon>Angiostrongylus</taxon>
    </lineage>
</organism>
<evidence type="ECO:0000259" key="5">
    <source>
        <dbReference type="Pfam" id="PF04825"/>
    </source>
</evidence>
<name>A0A158P753_ANGCA</name>
<reference evidence="6" key="1">
    <citation type="submission" date="2012-09" db="EMBL/GenBank/DDBJ databases">
        <authorList>
            <person name="Martin A.A."/>
        </authorList>
    </citation>
    <scope>NUCLEOTIDE SEQUENCE</scope>
</reference>
<evidence type="ECO:0000256" key="1">
    <source>
        <dbReference type="ARBA" id="ARBA00004123"/>
    </source>
</evidence>
<evidence type="ECO:0000313" key="6">
    <source>
        <dbReference type="Proteomes" id="UP000035642"/>
    </source>
</evidence>
<dbReference type="GO" id="GO:0003682">
    <property type="term" value="F:chromatin binding"/>
    <property type="evidence" value="ECO:0007669"/>
    <property type="project" value="TreeGrafter"/>
</dbReference>
<accession>A0A158P753</accession>
<protein>
    <submittedName>
        <fullName evidence="7">Rad21_Rec8_N domain-containing protein</fullName>
    </submittedName>
</protein>
<dbReference type="WBParaSite" id="ACAC_0000196501-mRNA-1">
    <property type="protein sequence ID" value="ACAC_0000196501-mRNA-1"/>
    <property type="gene ID" value="ACAC_0000196501"/>
</dbReference>
<dbReference type="InterPro" id="IPR039781">
    <property type="entry name" value="Rad21/Rec8-like"/>
</dbReference>
<feature type="compositionally biased region" description="Basic and acidic residues" evidence="3">
    <location>
        <begin position="1"/>
        <end position="16"/>
    </location>
</feature>
<dbReference type="InterPro" id="IPR006910">
    <property type="entry name" value="Rad21_Rec8_N"/>
</dbReference>
<dbReference type="GO" id="GO:0005634">
    <property type="term" value="C:nucleus"/>
    <property type="evidence" value="ECO:0007669"/>
    <property type="project" value="UniProtKB-SubCell"/>
</dbReference>
<dbReference type="PANTHER" id="PTHR12585:SF27">
    <property type="entry name" value="MEIOTIC RECOMBINATION PROTEIN REC8 HOMOLOG"/>
    <property type="match status" value="1"/>
</dbReference>
<keyword evidence="2" id="KW-0539">Nucleus</keyword>
<feature type="transmembrane region" description="Helical" evidence="4">
    <location>
        <begin position="37"/>
        <end position="56"/>
    </location>
</feature>
<keyword evidence="4" id="KW-0812">Transmembrane</keyword>
<sequence length="584" mass="66220">MSEADHHRGRELREKATSGNYSVAHTTRMDGSSKDPSSYIVFIVLAMFFSTNHLIGRDGKFAVVWRAATSGPSRKLPRRIVIGVSITDVCREILKFTPTGPGVEADRLSKFSLYLIGQLVYGTTVIFSRQVVIFEQDVRSVYENCKRLPMEIEDYDPATLGEVIAPRKRQRRSKLSIAEMNTEINIDEVPESKFVHVARPSDITLFEPEPVIWQRPDIFHEEENQPPINFSKDHLSLSHHQVVDEGVSQRSSFNNRDHELVNNREPSPMRPSMDKVADGHRSAEETELKPDIANISQVESIKKLQLDYSSLLKTKEELSVNMVKQKHPTVEQLLLPYPAYAGNRFPTECRQLYRSRFSNTLTYQQAMTEHILAPVNHGPDSTLRCYRESSTETSIEKLEDKLLPGVAYCSGTPDRVRIGSCEAEASTTKVQMAGQVLTPGRATVLASPERYGQSLADERQNENSVGIMVDLMLLEALSLDADVSRPENGRFRESRSSKFEFARQWARGTNEFERRPSSVQLVDPVYRANESQLSLLSTSGRGVVLSPSLKEKFRSKEGRLIMRVEFPETKCRPFPLHMLLLLFF</sequence>
<feature type="domain" description="Rad21/Rec8-like protein N-terminal" evidence="5">
    <location>
        <begin position="47"/>
        <end position="148"/>
    </location>
</feature>
<dbReference type="GO" id="GO:0051177">
    <property type="term" value="P:meiotic sister chromatid cohesion"/>
    <property type="evidence" value="ECO:0007669"/>
    <property type="project" value="TreeGrafter"/>
</dbReference>
<keyword evidence="4" id="KW-0472">Membrane</keyword>
<feature type="region of interest" description="Disordered" evidence="3">
    <location>
        <begin position="1"/>
        <end position="34"/>
    </location>
</feature>
<evidence type="ECO:0000313" key="7">
    <source>
        <dbReference type="WBParaSite" id="ACAC_0000196501-mRNA-1"/>
    </source>
</evidence>
<dbReference type="STRING" id="6313.A0A158P753"/>
<dbReference type="AlphaFoldDB" id="A0A158P753"/>
<evidence type="ECO:0000256" key="4">
    <source>
        <dbReference type="SAM" id="Phobius"/>
    </source>
</evidence>
<dbReference type="GO" id="GO:0006302">
    <property type="term" value="P:double-strand break repair"/>
    <property type="evidence" value="ECO:0007669"/>
    <property type="project" value="TreeGrafter"/>
</dbReference>
<evidence type="ECO:0000256" key="3">
    <source>
        <dbReference type="SAM" id="MobiDB-lite"/>
    </source>
</evidence>
<dbReference type="GO" id="GO:0030893">
    <property type="term" value="C:meiotic cohesin complex"/>
    <property type="evidence" value="ECO:0007669"/>
    <property type="project" value="TreeGrafter"/>
</dbReference>
<reference evidence="7" key="2">
    <citation type="submission" date="2016-04" db="UniProtKB">
        <authorList>
            <consortium name="WormBaseParasite"/>
        </authorList>
    </citation>
    <scope>IDENTIFICATION</scope>
</reference>
<dbReference type="PANTHER" id="PTHR12585">
    <property type="entry name" value="SCC1 / RAD21 FAMILY MEMBER"/>
    <property type="match status" value="1"/>
</dbReference>